<evidence type="ECO:0000313" key="3">
    <source>
        <dbReference type="Proteomes" id="UP000265520"/>
    </source>
</evidence>
<dbReference type="EMBL" id="LXQA011044888">
    <property type="protein sequence ID" value="MCI82494.1"/>
    <property type="molecule type" value="Genomic_DNA"/>
</dbReference>
<feature type="region of interest" description="Disordered" evidence="1">
    <location>
        <begin position="19"/>
        <end position="38"/>
    </location>
</feature>
<organism evidence="2 3">
    <name type="scientific">Trifolium medium</name>
    <dbReference type="NCBI Taxonomy" id="97028"/>
    <lineage>
        <taxon>Eukaryota</taxon>
        <taxon>Viridiplantae</taxon>
        <taxon>Streptophyta</taxon>
        <taxon>Embryophyta</taxon>
        <taxon>Tracheophyta</taxon>
        <taxon>Spermatophyta</taxon>
        <taxon>Magnoliopsida</taxon>
        <taxon>eudicotyledons</taxon>
        <taxon>Gunneridae</taxon>
        <taxon>Pentapetalae</taxon>
        <taxon>rosids</taxon>
        <taxon>fabids</taxon>
        <taxon>Fabales</taxon>
        <taxon>Fabaceae</taxon>
        <taxon>Papilionoideae</taxon>
        <taxon>50 kb inversion clade</taxon>
        <taxon>NPAAA clade</taxon>
        <taxon>Hologalegina</taxon>
        <taxon>IRL clade</taxon>
        <taxon>Trifolieae</taxon>
        <taxon>Trifolium</taxon>
    </lineage>
</organism>
<dbReference type="Proteomes" id="UP000265520">
    <property type="component" value="Unassembled WGS sequence"/>
</dbReference>
<sequence>MNELNTAEDFPSFKLWGVAESSSHPRSSTPNASAGSTD</sequence>
<feature type="compositionally biased region" description="Polar residues" evidence="1">
    <location>
        <begin position="20"/>
        <end position="38"/>
    </location>
</feature>
<dbReference type="AlphaFoldDB" id="A0A392V2G0"/>
<evidence type="ECO:0000313" key="2">
    <source>
        <dbReference type="EMBL" id="MCI82494.1"/>
    </source>
</evidence>
<keyword evidence="3" id="KW-1185">Reference proteome</keyword>
<name>A0A392V2G0_9FABA</name>
<feature type="non-terminal residue" evidence="2">
    <location>
        <position position="38"/>
    </location>
</feature>
<comment type="caution">
    <text evidence="2">The sequence shown here is derived from an EMBL/GenBank/DDBJ whole genome shotgun (WGS) entry which is preliminary data.</text>
</comment>
<accession>A0A392V2G0</accession>
<proteinExistence type="predicted"/>
<evidence type="ECO:0000256" key="1">
    <source>
        <dbReference type="SAM" id="MobiDB-lite"/>
    </source>
</evidence>
<protein>
    <submittedName>
        <fullName evidence="2">Uncharacterized protein</fullName>
    </submittedName>
</protein>
<reference evidence="2 3" key="1">
    <citation type="journal article" date="2018" name="Front. Plant Sci.">
        <title>Red Clover (Trifolium pratense) and Zigzag Clover (T. medium) - A Picture of Genomic Similarities and Differences.</title>
        <authorList>
            <person name="Dluhosova J."/>
            <person name="Istvanek J."/>
            <person name="Nedelnik J."/>
            <person name="Repkova J."/>
        </authorList>
    </citation>
    <scope>NUCLEOTIDE SEQUENCE [LARGE SCALE GENOMIC DNA]</scope>
    <source>
        <strain evidence="3">cv. 10/8</strain>
        <tissue evidence="2">Leaf</tissue>
    </source>
</reference>